<dbReference type="Gene3D" id="3.30.930.10">
    <property type="entry name" value="Bira Bifunctional Protein, Domain 2"/>
    <property type="match status" value="2"/>
</dbReference>
<dbReference type="GO" id="GO:0005829">
    <property type="term" value="C:cytosol"/>
    <property type="evidence" value="ECO:0007669"/>
    <property type="project" value="TreeGrafter"/>
</dbReference>
<feature type="region of interest" description="Disordered" evidence="7">
    <location>
        <begin position="1"/>
        <end position="26"/>
    </location>
</feature>
<dbReference type="PIRSF" id="PIRSF001549">
    <property type="entry name" value="His-tRNA_synth"/>
    <property type="match status" value="1"/>
</dbReference>
<dbReference type="InterPro" id="IPR004154">
    <property type="entry name" value="Anticodon-bd"/>
</dbReference>
<evidence type="ECO:0000313" key="9">
    <source>
        <dbReference type="Ensembl" id="ENSMLUP00000021492.1"/>
    </source>
</evidence>
<accession>G1QCQ9</accession>
<dbReference type="Gene3D" id="3.40.50.800">
    <property type="entry name" value="Anticodon-binding domain"/>
    <property type="match status" value="1"/>
</dbReference>
<dbReference type="SUPFAM" id="SSF55681">
    <property type="entry name" value="Class II aaRS and biotin synthetases"/>
    <property type="match status" value="1"/>
</dbReference>
<feature type="binding site" evidence="6">
    <location>
        <position position="19"/>
    </location>
    <ligand>
        <name>L-histidine</name>
        <dbReference type="ChEBI" id="CHEBI:57595"/>
    </ligand>
</feature>
<feature type="binding site" evidence="6">
    <location>
        <position position="39"/>
    </location>
    <ligand>
        <name>L-histidine</name>
        <dbReference type="ChEBI" id="CHEBI:57595"/>
    </ligand>
</feature>
<dbReference type="eggNOG" id="KOG1936">
    <property type="taxonomic scope" value="Eukaryota"/>
</dbReference>
<evidence type="ECO:0000256" key="6">
    <source>
        <dbReference type="PIRSR" id="PIRSR001549-1"/>
    </source>
</evidence>
<keyword evidence="3" id="KW-0597">Phosphoprotein</keyword>
<evidence type="ECO:0000256" key="2">
    <source>
        <dbReference type="ARBA" id="ARBA00012815"/>
    </source>
</evidence>
<evidence type="ECO:0000256" key="7">
    <source>
        <dbReference type="SAM" id="MobiDB-lite"/>
    </source>
</evidence>
<feature type="binding site" evidence="6">
    <location>
        <position position="35"/>
    </location>
    <ligand>
        <name>L-histidine</name>
        <dbReference type="ChEBI" id="CHEBI:57595"/>
    </ligand>
</feature>
<dbReference type="Ensembl" id="ENSMLUT00000028869.1">
    <property type="protein sequence ID" value="ENSMLUP00000021492.1"/>
    <property type="gene ID" value="ENSMLUG00000028009.1"/>
</dbReference>
<reference evidence="9" key="3">
    <citation type="submission" date="2025-09" db="UniProtKB">
        <authorList>
            <consortium name="Ensembl"/>
        </authorList>
    </citation>
    <scope>IDENTIFICATION</scope>
</reference>
<comment type="catalytic activity">
    <reaction evidence="5">
        <text>tRNA(His) + L-histidine + ATP = L-histidyl-tRNA(His) + AMP + diphosphate + H(+)</text>
        <dbReference type="Rhea" id="RHEA:17313"/>
        <dbReference type="Rhea" id="RHEA-COMP:9665"/>
        <dbReference type="Rhea" id="RHEA-COMP:9689"/>
        <dbReference type="ChEBI" id="CHEBI:15378"/>
        <dbReference type="ChEBI" id="CHEBI:30616"/>
        <dbReference type="ChEBI" id="CHEBI:33019"/>
        <dbReference type="ChEBI" id="CHEBI:57595"/>
        <dbReference type="ChEBI" id="CHEBI:78442"/>
        <dbReference type="ChEBI" id="CHEBI:78527"/>
        <dbReference type="ChEBI" id="CHEBI:456215"/>
        <dbReference type="EC" id="6.1.1.21"/>
    </reaction>
</comment>
<evidence type="ECO:0000256" key="3">
    <source>
        <dbReference type="ARBA" id="ARBA00022553"/>
    </source>
</evidence>
<dbReference type="GO" id="GO:0005739">
    <property type="term" value="C:mitochondrion"/>
    <property type="evidence" value="ECO:0007669"/>
    <property type="project" value="TreeGrafter"/>
</dbReference>
<feature type="domain" description="Anticodon-binding" evidence="8">
    <location>
        <begin position="242"/>
        <end position="321"/>
    </location>
</feature>
<evidence type="ECO:0000259" key="8">
    <source>
        <dbReference type="Pfam" id="PF03129"/>
    </source>
</evidence>
<reference evidence="9" key="2">
    <citation type="submission" date="2025-08" db="UniProtKB">
        <authorList>
            <consortium name="Ensembl"/>
        </authorList>
    </citation>
    <scope>IDENTIFICATION</scope>
</reference>
<dbReference type="AlphaFoldDB" id="G1QCQ9"/>
<reference evidence="9 10" key="1">
    <citation type="journal article" date="2011" name="Nature">
        <title>A high-resolution map of human evolutionary constraint using 29 mammals.</title>
        <authorList>
            <person name="Lindblad-Toh K."/>
            <person name="Garber M."/>
            <person name="Zuk O."/>
            <person name="Lin M.F."/>
            <person name="Parker B.J."/>
            <person name="Washietl S."/>
            <person name="Kheradpour P."/>
            <person name="Ernst J."/>
            <person name="Jordan G."/>
            <person name="Mauceli E."/>
            <person name="Ward L.D."/>
            <person name="Lowe C.B."/>
            <person name="Holloway A.K."/>
            <person name="Clamp M."/>
            <person name="Gnerre S."/>
            <person name="Alfoldi J."/>
            <person name="Beal K."/>
            <person name="Chang J."/>
            <person name="Clawson H."/>
            <person name="Cuff J."/>
            <person name="Di Palma F."/>
            <person name="Fitzgerald S."/>
            <person name="Flicek P."/>
            <person name="Guttman M."/>
            <person name="Hubisz M.J."/>
            <person name="Jaffe D.B."/>
            <person name="Jungreis I."/>
            <person name="Kent W.J."/>
            <person name="Kostka D."/>
            <person name="Lara M."/>
            <person name="Martins A.L."/>
            <person name="Massingham T."/>
            <person name="Moltke I."/>
            <person name="Raney B.J."/>
            <person name="Rasmussen M.D."/>
            <person name="Robinson J."/>
            <person name="Stark A."/>
            <person name="Vilella A.J."/>
            <person name="Wen J."/>
            <person name="Xie X."/>
            <person name="Zody M.C."/>
            <person name="Baldwin J."/>
            <person name="Bloom T."/>
            <person name="Chin C.W."/>
            <person name="Heiman D."/>
            <person name="Nicol R."/>
            <person name="Nusbaum C."/>
            <person name="Young S."/>
            <person name="Wilkinson J."/>
            <person name="Worley K.C."/>
            <person name="Kovar C.L."/>
            <person name="Muzny D.M."/>
            <person name="Gibbs R.A."/>
            <person name="Cree A."/>
            <person name="Dihn H.H."/>
            <person name="Fowler G."/>
            <person name="Jhangiani S."/>
            <person name="Joshi V."/>
            <person name="Lee S."/>
            <person name="Lewis L.R."/>
            <person name="Nazareth L.V."/>
            <person name="Okwuonu G."/>
            <person name="Santibanez J."/>
            <person name="Warren W.C."/>
            <person name="Mardis E.R."/>
            <person name="Weinstock G.M."/>
            <person name="Wilson R.K."/>
            <person name="Delehaunty K."/>
            <person name="Dooling D."/>
            <person name="Fronik C."/>
            <person name="Fulton L."/>
            <person name="Fulton B."/>
            <person name="Graves T."/>
            <person name="Minx P."/>
            <person name="Sodergren E."/>
            <person name="Birney E."/>
            <person name="Margulies E.H."/>
            <person name="Herrero J."/>
            <person name="Green E.D."/>
            <person name="Haussler D."/>
            <person name="Siepel A."/>
            <person name="Goldman N."/>
            <person name="Pollard K.S."/>
            <person name="Pedersen J.S."/>
            <person name="Lander E.S."/>
            <person name="Kellis M."/>
        </authorList>
    </citation>
    <scope>NUCLEOTIDE SEQUENCE [LARGE SCALE GENOMIC DNA]</scope>
</reference>
<organism evidence="9 10">
    <name type="scientific">Myotis lucifugus</name>
    <name type="common">Little brown bat</name>
    <dbReference type="NCBI Taxonomy" id="59463"/>
    <lineage>
        <taxon>Eukaryota</taxon>
        <taxon>Metazoa</taxon>
        <taxon>Chordata</taxon>
        <taxon>Craniata</taxon>
        <taxon>Vertebrata</taxon>
        <taxon>Euteleostomi</taxon>
        <taxon>Mammalia</taxon>
        <taxon>Eutheria</taxon>
        <taxon>Laurasiatheria</taxon>
        <taxon>Chiroptera</taxon>
        <taxon>Yangochiroptera</taxon>
        <taxon>Vespertilionidae</taxon>
        <taxon>Myotis</taxon>
    </lineage>
</organism>
<dbReference type="GO" id="GO:0032543">
    <property type="term" value="P:mitochondrial translation"/>
    <property type="evidence" value="ECO:0007669"/>
    <property type="project" value="TreeGrafter"/>
</dbReference>
<evidence type="ECO:0000256" key="1">
    <source>
        <dbReference type="ARBA" id="ARBA00008226"/>
    </source>
</evidence>
<dbReference type="PANTHER" id="PTHR11476">
    <property type="entry name" value="HISTIDYL-TRNA SYNTHETASE"/>
    <property type="match status" value="1"/>
</dbReference>
<dbReference type="EMBL" id="AAPE02020671">
    <property type="status" value="NOT_ANNOTATED_CDS"/>
    <property type="molecule type" value="Genomic_DNA"/>
</dbReference>
<dbReference type="InterPro" id="IPR036621">
    <property type="entry name" value="Anticodon-bd_dom_sf"/>
</dbReference>
<keyword evidence="10" id="KW-1185">Reference proteome</keyword>
<evidence type="ECO:0000256" key="5">
    <source>
        <dbReference type="ARBA" id="ARBA00047639"/>
    </source>
</evidence>
<evidence type="ECO:0000256" key="4">
    <source>
        <dbReference type="ARBA" id="ARBA00030619"/>
    </source>
</evidence>
<dbReference type="STRING" id="59463.ENSMLUP00000021492"/>
<dbReference type="EC" id="6.1.1.21" evidence="2"/>
<feature type="binding site" evidence="6">
    <location>
        <position position="154"/>
    </location>
    <ligand>
        <name>L-histidine</name>
        <dbReference type="ChEBI" id="CHEBI:57595"/>
    </ligand>
</feature>
<sequence>MAMNKLTNNQRYHTAQVNRRDNPAMTGGRDREFYQCDFDIAGLCDPRTADAECLKIMCQILKSQTGDFLVKVSWEEVKNEMVGEKGFAPVADRIGDYGQQQGRVSLVEQLLQDPQLPQNKQALLEGLGDLKLLFKCLTLFGIADKISFNLSLARGLDSYTGMVYEAVLLQTAAQAGDEPLVWAVWLLEGALMGLFDPKECRVPCVGLSIGVERIFSIVKQRLRGVEGEGMDHRDTGAVASAQTLLEERLKLVSELWDVGSRLSCFTRKNPKLLNQLRYCKEAGIPSSVAGARDGVIKLRSMASREEVDVRREDLVKEIKKRTSQH</sequence>
<protein>
    <recommendedName>
        <fullName evidence="2">histidine--tRNA ligase</fullName>
        <ecNumber evidence="2">6.1.1.21</ecNumber>
    </recommendedName>
    <alternativeName>
        <fullName evidence="4">Histidyl-tRNA synthetase</fullName>
    </alternativeName>
</protein>
<proteinExistence type="inferred from homology"/>
<comment type="similarity">
    <text evidence="1">Belongs to the class-II aminoacyl-tRNA synthetase family.</text>
</comment>
<dbReference type="GO" id="GO:0042802">
    <property type="term" value="F:identical protein binding"/>
    <property type="evidence" value="ECO:0007669"/>
    <property type="project" value="TreeGrafter"/>
</dbReference>
<name>G1QCQ9_MYOLU</name>
<dbReference type="InterPro" id="IPR004516">
    <property type="entry name" value="HisRS/HisZ"/>
</dbReference>
<dbReference type="InParanoid" id="G1QCQ9"/>
<dbReference type="Pfam" id="PF03129">
    <property type="entry name" value="HGTP_anticodon"/>
    <property type="match status" value="1"/>
</dbReference>
<dbReference type="GO" id="GO:0003723">
    <property type="term" value="F:RNA binding"/>
    <property type="evidence" value="ECO:0007669"/>
    <property type="project" value="TreeGrafter"/>
</dbReference>
<dbReference type="PANTHER" id="PTHR11476:SF8">
    <property type="entry name" value="HISTIDINE--TRNA LIGASE, CYTOPLASMIC"/>
    <property type="match status" value="1"/>
</dbReference>
<dbReference type="GO" id="GO:0004821">
    <property type="term" value="F:histidine-tRNA ligase activity"/>
    <property type="evidence" value="ECO:0007669"/>
    <property type="project" value="UniProtKB-EC"/>
</dbReference>
<feature type="compositionally biased region" description="Polar residues" evidence="7">
    <location>
        <begin position="1"/>
        <end position="17"/>
    </location>
</feature>
<evidence type="ECO:0000313" key="10">
    <source>
        <dbReference type="Proteomes" id="UP000001074"/>
    </source>
</evidence>
<dbReference type="GeneTree" id="ENSGT00390000005922"/>
<dbReference type="GO" id="GO:0006427">
    <property type="term" value="P:histidyl-tRNA aminoacylation"/>
    <property type="evidence" value="ECO:0007669"/>
    <property type="project" value="TreeGrafter"/>
</dbReference>
<dbReference type="SUPFAM" id="SSF52954">
    <property type="entry name" value="Class II aaRS ABD-related"/>
    <property type="match status" value="1"/>
</dbReference>
<dbReference type="Proteomes" id="UP000001074">
    <property type="component" value="Unassembled WGS sequence"/>
</dbReference>
<dbReference type="InterPro" id="IPR045864">
    <property type="entry name" value="aa-tRNA-synth_II/BPL/LPL"/>
</dbReference>
<dbReference type="HOGENOM" id="CLU_025113_4_0_1"/>